<sequence length="58" mass="6876">MIYFFLLLLVLSIFFAIRLKKPLWLSVPFAGIIVYFIIQISMVPLGFFETLKFIFSLR</sequence>
<feature type="transmembrane region" description="Helical" evidence="1">
    <location>
        <begin position="26"/>
        <end position="48"/>
    </location>
</feature>
<evidence type="ECO:0000313" key="2">
    <source>
        <dbReference type="EMBL" id="MBP3953193.1"/>
    </source>
</evidence>
<protein>
    <submittedName>
        <fullName evidence="2">Uncharacterized protein</fullName>
    </submittedName>
</protein>
<dbReference type="RefSeq" id="WP_210599048.1">
    <property type="nucleotide sequence ID" value="NZ_JAGKSQ010000010.1"/>
</dbReference>
<evidence type="ECO:0000256" key="1">
    <source>
        <dbReference type="SAM" id="Phobius"/>
    </source>
</evidence>
<dbReference type="Proteomes" id="UP000678228">
    <property type="component" value="Unassembled WGS sequence"/>
</dbReference>
<accession>A0A940WYN7</accession>
<keyword evidence="1" id="KW-1133">Transmembrane helix</keyword>
<keyword evidence="1" id="KW-0812">Transmembrane</keyword>
<reference evidence="2" key="1">
    <citation type="submission" date="2021-03" db="EMBL/GenBank/DDBJ databases">
        <title>Bacillus suaedae sp. nov., isolated from Suaeda aralocaspica.</title>
        <authorList>
            <person name="Lei R.F.R."/>
        </authorList>
    </citation>
    <scope>NUCLEOTIDE SEQUENCE</scope>
    <source>
        <strain evidence="2">YZJH907-2</strain>
    </source>
</reference>
<evidence type="ECO:0000313" key="3">
    <source>
        <dbReference type="Proteomes" id="UP000678228"/>
    </source>
</evidence>
<organism evidence="2 3">
    <name type="scientific">Halalkalibacter suaedae</name>
    <dbReference type="NCBI Taxonomy" id="2822140"/>
    <lineage>
        <taxon>Bacteria</taxon>
        <taxon>Bacillati</taxon>
        <taxon>Bacillota</taxon>
        <taxon>Bacilli</taxon>
        <taxon>Bacillales</taxon>
        <taxon>Bacillaceae</taxon>
        <taxon>Halalkalibacter</taxon>
    </lineage>
</organism>
<dbReference type="EMBL" id="JAGKSQ010000010">
    <property type="protein sequence ID" value="MBP3953193.1"/>
    <property type="molecule type" value="Genomic_DNA"/>
</dbReference>
<dbReference type="AlphaFoldDB" id="A0A940WYN7"/>
<keyword evidence="3" id="KW-1185">Reference proteome</keyword>
<keyword evidence="1" id="KW-0472">Membrane</keyword>
<proteinExistence type="predicted"/>
<comment type="caution">
    <text evidence="2">The sequence shown here is derived from an EMBL/GenBank/DDBJ whole genome shotgun (WGS) entry which is preliminary data.</text>
</comment>
<name>A0A940WYN7_9BACI</name>
<gene>
    <name evidence="2" type="ORF">J7W16_18885</name>
</gene>